<evidence type="ECO:0000313" key="1">
    <source>
        <dbReference type="EMBL" id="QTE03698.1"/>
    </source>
</evidence>
<proteinExistence type="predicted"/>
<accession>A0A8A4XD48</accession>
<dbReference type="Pfam" id="PF23784">
    <property type="entry name" value="Smaco_capsid"/>
    <property type="match status" value="1"/>
</dbReference>
<sequence length="375" mass="41238">MATGFAFAHYSEVYDLKTEVGKTSMVMLHTPISNRPYKFLEGFFKQFAKFKYIGMDATFIPVSTLPADPLQVSYEAGEPTVDPRDLTNPILHKNIHGESLRALVQRFLRANPDNVNLSSLDFANAETGDYLLTEQMYYALLSDPSWSKAHVQRGFSTRKLVPLMYPIGSSMAMNGSMGSALFESQNDVDYGNNTISAAGNFHSEKDVSVGTDASPVVGIDINRQVYYDNSGTQAVYYKINPQFATMSPKPLGWLDTMSTFRDPSAGQINGFNNPMTLPKLPMHLIILPPAYKQEMYFRLVIKHHYGFKKFRSCMDITSTDGLGIAYPNNPTADAYYDGPLDPASAAAAAALEISDSGESLDVVGGEVSIMSDGVQ</sequence>
<reference evidence="1" key="1">
    <citation type="submission" date="2020-10" db="EMBL/GenBank/DDBJ databases">
        <title>CRESS DNA virus dark matter in the feces of wild birds.</title>
        <authorList>
            <person name="Yang S."/>
            <person name="Zhang W."/>
        </authorList>
    </citation>
    <scope>NUCLEOTIDE SEQUENCE</scope>
    <source>
        <strain evidence="1">Blp211sma3</strain>
    </source>
</reference>
<dbReference type="InterPro" id="IPR057000">
    <property type="entry name" value="Smaco_capsid"/>
</dbReference>
<organism evidence="1">
    <name type="scientific">Pavo cristatus Smacoviridae sp</name>
    <dbReference type="NCBI Taxonomy" id="2814975"/>
    <lineage>
        <taxon>Viruses</taxon>
        <taxon>Monodnaviria</taxon>
        <taxon>Shotokuvirae</taxon>
        <taxon>Cressdnaviricota</taxon>
        <taxon>Arfiviricetes</taxon>
        <taxon>Cremevirales</taxon>
        <taxon>Smacoviridae</taxon>
    </lineage>
</organism>
<protein>
    <submittedName>
        <fullName evidence="1">Capsid protein</fullName>
    </submittedName>
</protein>
<dbReference type="EMBL" id="MW183073">
    <property type="protein sequence ID" value="QTE03698.1"/>
    <property type="molecule type" value="Genomic_DNA"/>
</dbReference>
<name>A0A8A4XD48_9VIRU</name>